<gene>
    <name evidence="2" type="ORF">VST7929_01643</name>
</gene>
<feature type="signal peptide" evidence="1">
    <location>
        <begin position="1"/>
        <end position="26"/>
    </location>
</feature>
<name>A0ABM8ZTX4_9VIBR</name>
<dbReference type="Pfam" id="PF06940">
    <property type="entry name" value="DUF1287"/>
    <property type="match status" value="1"/>
</dbReference>
<evidence type="ECO:0008006" key="4">
    <source>
        <dbReference type="Google" id="ProtNLM"/>
    </source>
</evidence>
<evidence type="ECO:0000313" key="3">
    <source>
        <dbReference type="Proteomes" id="UP000838672"/>
    </source>
</evidence>
<keyword evidence="1" id="KW-0732">Signal</keyword>
<evidence type="ECO:0000313" key="2">
    <source>
        <dbReference type="EMBL" id="CAH0533768.1"/>
    </source>
</evidence>
<sequence length="208" mass="23298">MKAWRAPRYLLALLCFIFSINVSANANPVADPGKALSDAALERTKALVIYDPAYVAIDYPNGDVPAYTGVCSDVVIRSYRKLGIDLQRLVHEDMRAHFTQYPAKRIWGQSKPDANIDHRRVPNLETYFQRQGASLAITQRAQNYLPGDVVSWMFPGNKPHIGIVVSQKSSDGTPLIVHNIGWGPRLENVLFAYPIVGHFRYLPKPSSH</sequence>
<protein>
    <recommendedName>
        <fullName evidence="4">DUF1287 domain-containing protein</fullName>
    </recommendedName>
</protein>
<dbReference type="Proteomes" id="UP000838672">
    <property type="component" value="Unassembled WGS sequence"/>
</dbReference>
<accession>A0ABM8ZTX4</accession>
<proteinExistence type="predicted"/>
<comment type="caution">
    <text evidence="2">The sequence shown here is derived from an EMBL/GenBank/DDBJ whole genome shotgun (WGS) entry which is preliminary data.</text>
</comment>
<keyword evidence="3" id="KW-1185">Reference proteome</keyword>
<dbReference type="InterPro" id="IPR009706">
    <property type="entry name" value="DUF1287"/>
</dbReference>
<dbReference type="EMBL" id="CAKLDI010000001">
    <property type="protein sequence ID" value="CAH0533768.1"/>
    <property type="molecule type" value="Genomic_DNA"/>
</dbReference>
<reference evidence="2" key="1">
    <citation type="submission" date="2021-11" db="EMBL/GenBank/DDBJ databases">
        <authorList>
            <person name="Rodrigo-Torres L."/>
            <person name="Arahal R. D."/>
            <person name="Lucena T."/>
        </authorList>
    </citation>
    <scope>NUCLEOTIDE SEQUENCE</scope>
    <source>
        <strain evidence="2">CECT 7929</strain>
    </source>
</reference>
<evidence type="ECO:0000256" key="1">
    <source>
        <dbReference type="SAM" id="SignalP"/>
    </source>
</evidence>
<organism evidence="2 3">
    <name type="scientific">Vibrio stylophorae</name>
    <dbReference type="NCBI Taxonomy" id="659351"/>
    <lineage>
        <taxon>Bacteria</taxon>
        <taxon>Pseudomonadati</taxon>
        <taxon>Pseudomonadota</taxon>
        <taxon>Gammaproteobacteria</taxon>
        <taxon>Vibrionales</taxon>
        <taxon>Vibrionaceae</taxon>
        <taxon>Vibrio</taxon>
    </lineage>
</organism>
<dbReference type="PIRSF" id="PIRSF011444">
    <property type="entry name" value="DUF1287"/>
    <property type="match status" value="1"/>
</dbReference>
<feature type="chain" id="PRO_5046568749" description="DUF1287 domain-containing protein" evidence="1">
    <location>
        <begin position="27"/>
        <end position="208"/>
    </location>
</feature>